<dbReference type="KEGG" id="lez:GLE_2309"/>
<organism evidence="1 2">
    <name type="scientific">Lysobacter enzymogenes</name>
    <dbReference type="NCBI Taxonomy" id="69"/>
    <lineage>
        <taxon>Bacteria</taxon>
        <taxon>Pseudomonadati</taxon>
        <taxon>Pseudomonadota</taxon>
        <taxon>Gammaproteobacteria</taxon>
        <taxon>Lysobacterales</taxon>
        <taxon>Lysobacteraceae</taxon>
        <taxon>Lysobacter</taxon>
    </lineage>
</organism>
<dbReference type="Proteomes" id="UP000061569">
    <property type="component" value="Chromosome"/>
</dbReference>
<dbReference type="STRING" id="69.GLE_2309"/>
<dbReference type="AlphaFoldDB" id="A0A0S2DGK4"/>
<accession>A0A0S2DGK4</accession>
<dbReference type="EMBL" id="CP013140">
    <property type="protein sequence ID" value="ALN57658.1"/>
    <property type="molecule type" value="Genomic_DNA"/>
</dbReference>
<gene>
    <name evidence="1" type="ORF">GLE_2309</name>
</gene>
<proteinExistence type="predicted"/>
<dbReference type="RefSeq" id="WP_057947439.1">
    <property type="nucleotide sequence ID" value="NZ_CP110813.1"/>
</dbReference>
<keyword evidence="1" id="KW-0449">Lipoprotein</keyword>
<protein>
    <submittedName>
        <fullName evidence="1">Lipoprotein</fullName>
    </submittedName>
</protein>
<sequence>MKKRSLAAMAAFVFGCAVVTTAMAGDACQTCWQRYNKCVSMLDVQTCEYQVANCLKSNGCPNPPW</sequence>
<dbReference type="PATRIC" id="fig|69.6.peg.2274"/>
<dbReference type="OrthoDB" id="6026273at2"/>
<name>A0A0S2DGK4_LYSEN</name>
<dbReference type="PROSITE" id="PS51257">
    <property type="entry name" value="PROKAR_LIPOPROTEIN"/>
    <property type="match status" value="1"/>
</dbReference>
<evidence type="ECO:0000313" key="1">
    <source>
        <dbReference type="EMBL" id="ALN57658.1"/>
    </source>
</evidence>
<evidence type="ECO:0000313" key="2">
    <source>
        <dbReference type="Proteomes" id="UP000061569"/>
    </source>
</evidence>
<reference evidence="1 2" key="1">
    <citation type="submission" date="2015-11" db="EMBL/GenBank/DDBJ databases">
        <title>Genome sequences of Lysobacter enzymogenes strain C3 and Lysobacter antibioticus ATCC 29479.</title>
        <authorList>
            <person name="Kobayashi D.Y."/>
        </authorList>
    </citation>
    <scope>NUCLEOTIDE SEQUENCE [LARGE SCALE GENOMIC DNA]</scope>
    <source>
        <strain evidence="1 2">C3</strain>
    </source>
</reference>